<evidence type="ECO:0000256" key="3">
    <source>
        <dbReference type="ARBA" id="ARBA00034808"/>
    </source>
</evidence>
<dbReference type="InterPro" id="IPR001650">
    <property type="entry name" value="Helicase_C-like"/>
</dbReference>
<dbReference type="SMART" id="SM00490">
    <property type="entry name" value="HELICc"/>
    <property type="match status" value="1"/>
</dbReference>
<proteinExistence type="inferred from homology"/>
<dbReference type="Gene3D" id="3.40.50.300">
    <property type="entry name" value="P-loop containing nucleotide triphosphate hydrolases"/>
    <property type="match status" value="1"/>
</dbReference>
<organism evidence="6 7">
    <name type="scientific">Mycena rosella</name>
    <name type="common">Pink bonnet</name>
    <name type="synonym">Agaricus rosellus</name>
    <dbReference type="NCBI Taxonomy" id="1033263"/>
    <lineage>
        <taxon>Eukaryota</taxon>
        <taxon>Fungi</taxon>
        <taxon>Dikarya</taxon>
        <taxon>Basidiomycota</taxon>
        <taxon>Agaricomycotina</taxon>
        <taxon>Agaricomycetes</taxon>
        <taxon>Agaricomycetidae</taxon>
        <taxon>Agaricales</taxon>
        <taxon>Marasmiineae</taxon>
        <taxon>Mycenaceae</taxon>
        <taxon>Mycena</taxon>
    </lineage>
</organism>
<dbReference type="AlphaFoldDB" id="A0AAD7D6Y2"/>
<feature type="compositionally biased region" description="Basic residues" evidence="4">
    <location>
        <begin position="110"/>
        <end position="119"/>
    </location>
</feature>
<keyword evidence="7" id="KW-1185">Reference proteome</keyword>
<dbReference type="EC" id="5.6.2.4" evidence="3"/>
<comment type="catalytic activity">
    <reaction evidence="2">
        <text>Couples ATP hydrolysis with the unwinding of duplex DNA by translocating in the 3'-5' direction.</text>
        <dbReference type="EC" id="5.6.2.4"/>
    </reaction>
</comment>
<dbReference type="GO" id="GO:0043138">
    <property type="term" value="F:3'-5' DNA helicase activity"/>
    <property type="evidence" value="ECO:0007669"/>
    <property type="project" value="UniProtKB-EC"/>
</dbReference>
<dbReference type="InterPro" id="IPR027417">
    <property type="entry name" value="P-loop_NTPase"/>
</dbReference>
<evidence type="ECO:0000313" key="6">
    <source>
        <dbReference type="EMBL" id="KAJ7681421.1"/>
    </source>
</evidence>
<feature type="region of interest" description="Disordered" evidence="4">
    <location>
        <begin position="110"/>
        <end position="154"/>
    </location>
</feature>
<dbReference type="GO" id="GO:0000724">
    <property type="term" value="P:double-strand break repair via homologous recombination"/>
    <property type="evidence" value="ECO:0007669"/>
    <property type="project" value="TreeGrafter"/>
</dbReference>
<dbReference type="Proteomes" id="UP001221757">
    <property type="component" value="Unassembled WGS sequence"/>
</dbReference>
<evidence type="ECO:0000256" key="2">
    <source>
        <dbReference type="ARBA" id="ARBA00034617"/>
    </source>
</evidence>
<sequence>HVRQLYRSRFDDSIAFFHAHRTRRAKRTVMRKFRQGKIRILIATEAPGMVRFLLLFFQPGADIPDIELVIQFGFPKSLSVWIQRAGRAGRSPELQARAILLVEESAFQRRKKHRRKRNKATPVVVSDSERSSNSSSDSDSEAGSNDAPMVLDDGKEWGKNVEGALREYASTGGCRRNVTDDPLQHPAHILSVLPSRGERDSCKIHQPLLCKFRPIEAFFSSSEGSFYCPLAGQGVRLERVPKEVCVRDLIAAHLLAALDRFRIKTVLSDRYCQTSFTAKVILPDATLTTLASKGRIKTLEDIASTVTNPPWMMAPRHGQEVLDLMARLDRADQAKC</sequence>
<dbReference type="Pfam" id="PF00271">
    <property type="entry name" value="Helicase_C"/>
    <property type="match status" value="1"/>
</dbReference>
<dbReference type="PROSITE" id="PS51194">
    <property type="entry name" value="HELICASE_CTER"/>
    <property type="match status" value="1"/>
</dbReference>
<dbReference type="EMBL" id="JARKIE010000118">
    <property type="protein sequence ID" value="KAJ7681421.1"/>
    <property type="molecule type" value="Genomic_DNA"/>
</dbReference>
<gene>
    <name evidence="6" type="ORF">B0H17DRAFT_943001</name>
</gene>
<accession>A0AAD7D6Y2</accession>
<evidence type="ECO:0000256" key="4">
    <source>
        <dbReference type="SAM" id="MobiDB-lite"/>
    </source>
</evidence>
<comment type="similarity">
    <text evidence="1">Belongs to the helicase family. RecQ subfamily.</text>
</comment>
<protein>
    <recommendedName>
        <fullName evidence="3">DNA 3'-5' helicase</fullName>
        <ecNumber evidence="3">5.6.2.4</ecNumber>
    </recommendedName>
</protein>
<dbReference type="GO" id="GO:0009378">
    <property type="term" value="F:four-way junction helicase activity"/>
    <property type="evidence" value="ECO:0007669"/>
    <property type="project" value="TreeGrafter"/>
</dbReference>
<dbReference type="PANTHER" id="PTHR13710:SF154">
    <property type="entry name" value="RECQ HELICASE, PUTATIVE (AFU_ORTHOLOGUE AFUA_6G14720)-RELATED"/>
    <property type="match status" value="1"/>
</dbReference>
<keyword evidence="6" id="KW-0378">Hydrolase</keyword>
<feature type="non-terminal residue" evidence="6">
    <location>
        <position position="336"/>
    </location>
</feature>
<dbReference type="PANTHER" id="PTHR13710">
    <property type="entry name" value="DNA HELICASE RECQ FAMILY MEMBER"/>
    <property type="match status" value="1"/>
</dbReference>
<evidence type="ECO:0000259" key="5">
    <source>
        <dbReference type="PROSITE" id="PS51194"/>
    </source>
</evidence>
<dbReference type="SUPFAM" id="SSF52540">
    <property type="entry name" value="P-loop containing nucleoside triphosphate hydrolases"/>
    <property type="match status" value="1"/>
</dbReference>
<comment type="caution">
    <text evidence="6">The sequence shown here is derived from an EMBL/GenBank/DDBJ whole genome shotgun (WGS) entry which is preliminary data.</text>
</comment>
<dbReference type="GO" id="GO:0005737">
    <property type="term" value="C:cytoplasm"/>
    <property type="evidence" value="ECO:0007669"/>
    <property type="project" value="TreeGrafter"/>
</dbReference>
<dbReference type="GO" id="GO:0016787">
    <property type="term" value="F:hydrolase activity"/>
    <property type="evidence" value="ECO:0007669"/>
    <property type="project" value="UniProtKB-KW"/>
</dbReference>
<reference evidence="6" key="1">
    <citation type="submission" date="2023-03" db="EMBL/GenBank/DDBJ databases">
        <title>Massive genome expansion in bonnet fungi (Mycena s.s.) driven by repeated elements and novel gene families across ecological guilds.</title>
        <authorList>
            <consortium name="Lawrence Berkeley National Laboratory"/>
            <person name="Harder C.B."/>
            <person name="Miyauchi S."/>
            <person name="Viragh M."/>
            <person name="Kuo A."/>
            <person name="Thoen E."/>
            <person name="Andreopoulos B."/>
            <person name="Lu D."/>
            <person name="Skrede I."/>
            <person name="Drula E."/>
            <person name="Henrissat B."/>
            <person name="Morin E."/>
            <person name="Kohler A."/>
            <person name="Barry K."/>
            <person name="LaButti K."/>
            <person name="Morin E."/>
            <person name="Salamov A."/>
            <person name="Lipzen A."/>
            <person name="Mereny Z."/>
            <person name="Hegedus B."/>
            <person name="Baldrian P."/>
            <person name="Stursova M."/>
            <person name="Weitz H."/>
            <person name="Taylor A."/>
            <person name="Grigoriev I.V."/>
            <person name="Nagy L.G."/>
            <person name="Martin F."/>
            <person name="Kauserud H."/>
        </authorList>
    </citation>
    <scope>NUCLEOTIDE SEQUENCE</scope>
    <source>
        <strain evidence="6">CBHHK067</strain>
    </source>
</reference>
<dbReference type="GO" id="GO:0005694">
    <property type="term" value="C:chromosome"/>
    <property type="evidence" value="ECO:0007669"/>
    <property type="project" value="TreeGrafter"/>
</dbReference>
<name>A0AAD7D6Y2_MYCRO</name>
<feature type="domain" description="Helicase C-terminal" evidence="5">
    <location>
        <begin position="1"/>
        <end position="129"/>
    </location>
</feature>
<evidence type="ECO:0000313" key="7">
    <source>
        <dbReference type="Proteomes" id="UP001221757"/>
    </source>
</evidence>
<evidence type="ECO:0000256" key="1">
    <source>
        <dbReference type="ARBA" id="ARBA00005446"/>
    </source>
</evidence>
<feature type="compositionally biased region" description="Low complexity" evidence="4">
    <location>
        <begin position="131"/>
        <end position="147"/>
    </location>
</feature>